<accession>O44993</accession>
<dbReference type="PIR" id="T32925">
    <property type="entry name" value="T32925"/>
</dbReference>
<dbReference type="InParanoid" id="O44993"/>
<evidence type="ECO:0000259" key="2">
    <source>
        <dbReference type="PROSITE" id="PS50157"/>
    </source>
</evidence>
<dbReference type="GO" id="GO:0008270">
    <property type="term" value="F:zinc ion binding"/>
    <property type="evidence" value="ECO:0007669"/>
    <property type="project" value="UniProtKB-KW"/>
</dbReference>
<dbReference type="Proteomes" id="UP000001940">
    <property type="component" value="Chromosome I"/>
</dbReference>
<gene>
    <name evidence="3" type="ORF">CELE_K09H9.7</name>
    <name evidence="3 5" type="ORF">K09H9.7</name>
</gene>
<dbReference type="HOGENOM" id="CLU_1612294_0_0_1"/>
<dbReference type="SMR" id="O44993"/>
<dbReference type="CTD" id="187242"/>
<dbReference type="PaxDb" id="6239-K09H9.7"/>
<dbReference type="AGR" id="WB:WBGene00019598"/>
<dbReference type="RefSeq" id="NP_491110.2">
    <property type="nucleotide sequence ID" value="NM_058709.4"/>
</dbReference>
<reference evidence="3 4" key="1">
    <citation type="journal article" date="1998" name="Science">
        <title>Genome sequence of the nematode C. elegans: a platform for investigating biology.</title>
        <authorList>
            <consortium name="The C. elegans sequencing consortium"/>
            <person name="Sulson J.E."/>
            <person name="Waterston R."/>
        </authorList>
    </citation>
    <scope>NUCLEOTIDE SEQUENCE [LARGE SCALE GENOMIC DNA]</scope>
    <source>
        <strain evidence="3 4">Bristol N2</strain>
    </source>
</reference>
<organism evidence="3 4">
    <name type="scientific">Caenorhabditis elegans</name>
    <dbReference type="NCBI Taxonomy" id="6239"/>
    <lineage>
        <taxon>Eukaryota</taxon>
        <taxon>Metazoa</taxon>
        <taxon>Ecdysozoa</taxon>
        <taxon>Nematoda</taxon>
        <taxon>Chromadorea</taxon>
        <taxon>Rhabditida</taxon>
        <taxon>Rhabditina</taxon>
        <taxon>Rhabditomorpha</taxon>
        <taxon>Rhabditoidea</taxon>
        <taxon>Rhabditidae</taxon>
        <taxon>Peloderinae</taxon>
        <taxon>Caenorhabditis</taxon>
    </lineage>
</organism>
<evidence type="ECO:0000313" key="3">
    <source>
        <dbReference type="EMBL" id="CCD67361.1"/>
    </source>
</evidence>
<evidence type="ECO:0000313" key="5">
    <source>
        <dbReference type="WormBase" id="K09H9.7"/>
    </source>
</evidence>
<dbReference type="WormBase" id="K09H9.7">
    <property type="protein sequence ID" value="CE39596"/>
    <property type="gene ID" value="WBGene00019598"/>
</dbReference>
<dbReference type="EMBL" id="BX284601">
    <property type="protein sequence ID" value="CCD67361.1"/>
    <property type="molecule type" value="Genomic_DNA"/>
</dbReference>
<dbReference type="GeneID" id="187242"/>
<keyword evidence="1" id="KW-0479">Metal-binding</keyword>
<protein>
    <submittedName>
        <fullName evidence="3">C2H2-type domain-containing protein</fullName>
    </submittedName>
</protein>
<dbReference type="KEGG" id="cel:CELE_K09H9.7"/>
<keyword evidence="4" id="KW-1185">Reference proteome</keyword>
<keyword evidence="1" id="KW-0863">Zinc-finger</keyword>
<sequence>MNSTADSGTFVAKFNAWIDFIGSKKAFFTNLKILAENGIHESVIRALVLHNAKLPIPKCVATESSVEIYNSATISGIFSAFSVRCCKCSDNVTIPNLYKHMKQHVEKTRYSCSTCSGRFETEEAGLHHLLIHRRRRNVKLFDEWDGEAEKRIDQLLMRSVARKRD</sequence>
<dbReference type="PROSITE" id="PS00028">
    <property type="entry name" value="ZINC_FINGER_C2H2_1"/>
    <property type="match status" value="1"/>
</dbReference>
<dbReference type="Gene3D" id="3.30.160.60">
    <property type="entry name" value="Classic Zinc Finger"/>
    <property type="match status" value="1"/>
</dbReference>
<proteinExistence type="predicted"/>
<dbReference type="AlphaFoldDB" id="O44993"/>
<dbReference type="Bgee" id="WBGene00019598">
    <property type="expression patterns" value="Expressed in adult organism and 4 other cell types or tissues"/>
</dbReference>
<name>O44993_CAEEL</name>
<evidence type="ECO:0000256" key="1">
    <source>
        <dbReference type="PROSITE-ProRule" id="PRU00042"/>
    </source>
</evidence>
<dbReference type="UCSC" id="K09H9.7">
    <property type="organism name" value="c. elegans"/>
</dbReference>
<dbReference type="InterPro" id="IPR013087">
    <property type="entry name" value="Znf_C2H2_type"/>
</dbReference>
<evidence type="ECO:0000313" key="4">
    <source>
        <dbReference type="Proteomes" id="UP000001940"/>
    </source>
</evidence>
<dbReference type="PROSITE" id="PS50157">
    <property type="entry name" value="ZINC_FINGER_C2H2_2"/>
    <property type="match status" value="1"/>
</dbReference>
<feature type="domain" description="C2H2-type" evidence="2">
    <location>
        <begin position="110"/>
        <end position="137"/>
    </location>
</feature>
<keyword evidence="1" id="KW-0862">Zinc</keyword>